<keyword evidence="2" id="KW-0645">Protease</keyword>
<sequence>MVKLCRASVVLLIGVTVGLSGVFPSPLQMSAAGETSMLTGHRMKKRWVRFGSQIWKHMPVTINFKEYLAVFSPWQQLKVLHECTKSFTIEGKLWFKILQSDVKADISIYFEHFDGHKRYGMYGSGMEPQPGKTSWVRLEKEENWKLRRSSKPTGQQGRGKPVSFKFTLCHEIGHALGLDHVKDRNSIMYAFNEDQNDDGVDEDTRTGLQKLYGAQNPIIRG</sequence>
<feature type="binding site" evidence="8">
    <location>
        <position position="180"/>
    </location>
    <ligand>
        <name>Zn(2+)</name>
        <dbReference type="ChEBI" id="CHEBI:29105"/>
        <label>2</label>
        <note>catalytic</note>
    </ligand>
</feature>
<feature type="binding site" evidence="8">
    <location>
        <position position="142"/>
    </location>
    <ligand>
        <name>Ca(2+)</name>
        <dbReference type="ChEBI" id="CHEBI:29108"/>
        <label>1</label>
    </ligand>
</feature>
<dbReference type="OrthoDB" id="1901267at2759"/>
<dbReference type="Pfam" id="PF00413">
    <property type="entry name" value="Peptidase_M10"/>
    <property type="match status" value="1"/>
</dbReference>
<keyword evidence="4" id="KW-0378">Hydrolase</keyword>
<feature type="binding site" evidence="8">
    <location>
        <position position="142"/>
    </location>
    <ligand>
        <name>Ca(2+)</name>
        <dbReference type="ChEBI" id="CHEBI:29108"/>
        <label>3</label>
    </ligand>
</feature>
<name>A0A7J7J656_BUGNE</name>
<dbReference type="GO" id="GO:0004222">
    <property type="term" value="F:metalloendopeptidase activity"/>
    <property type="evidence" value="ECO:0007669"/>
    <property type="project" value="InterPro"/>
</dbReference>
<keyword evidence="8" id="KW-0106">Calcium</keyword>
<comment type="cofactor">
    <cofactor evidence="8">
        <name>Ca(2+)</name>
        <dbReference type="ChEBI" id="CHEBI:29108"/>
    </cofactor>
    <text evidence="8">Can bind about 5 Ca(2+) ions per subunit.</text>
</comment>
<feature type="binding site" evidence="8">
    <location>
        <position position="174"/>
    </location>
    <ligand>
        <name>Zn(2+)</name>
        <dbReference type="ChEBI" id="CHEBI:29105"/>
        <label>2</label>
        <note>catalytic</note>
    </ligand>
</feature>
<dbReference type="SMART" id="SM00235">
    <property type="entry name" value="ZnMc"/>
    <property type="match status" value="1"/>
</dbReference>
<evidence type="ECO:0000313" key="12">
    <source>
        <dbReference type="Proteomes" id="UP000593567"/>
    </source>
</evidence>
<evidence type="ECO:0000256" key="2">
    <source>
        <dbReference type="ARBA" id="ARBA00022670"/>
    </source>
</evidence>
<dbReference type="GO" id="GO:0031012">
    <property type="term" value="C:extracellular matrix"/>
    <property type="evidence" value="ECO:0007669"/>
    <property type="project" value="InterPro"/>
</dbReference>
<dbReference type="AlphaFoldDB" id="A0A7J7J656"/>
<dbReference type="GO" id="GO:0008270">
    <property type="term" value="F:zinc ion binding"/>
    <property type="evidence" value="ECO:0007669"/>
    <property type="project" value="InterPro"/>
</dbReference>
<dbReference type="Proteomes" id="UP000593567">
    <property type="component" value="Unassembled WGS sequence"/>
</dbReference>
<evidence type="ECO:0000256" key="4">
    <source>
        <dbReference type="ARBA" id="ARBA00022801"/>
    </source>
</evidence>
<dbReference type="SUPFAM" id="SSF55486">
    <property type="entry name" value="Metalloproteases ('zincins'), catalytic domain"/>
    <property type="match status" value="1"/>
</dbReference>
<dbReference type="InterPro" id="IPR006026">
    <property type="entry name" value="Peptidase_Metallo"/>
</dbReference>
<dbReference type="InterPro" id="IPR024079">
    <property type="entry name" value="MetalloPept_cat_dom_sf"/>
</dbReference>
<comment type="similarity">
    <text evidence="1">Belongs to the peptidase M10A family.</text>
</comment>
<comment type="caution">
    <text evidence="11">The sequence shown here is derived from an EMBL/GenBank/DDBJ whole genome shotgun (WGS) entry which is preliminary data.</text>
</comment>
<comment type="cofactor">
    <cofactor evidence="8">
        <name>Zn(2+)</name>
        <dbReference type="ChEBI" id="CHEBI:29105"/>
    </cofactor>
    <text evidence="8">Binds 2 Zn(2+) ions per subunit.</text>
</comment>
<evidence type="ECO:0000256" key="9">
    <source>
        <dbReference type="SAM" id="SignalP"/>
    </source>
</evidence>
<evidence type="ECO:0000256" key="7">
    <source>
        <dbReference type="PIRSR" id="PIRSR621190-1"/>
    </source>
</evidence>
<feature type="binding site" evidence="8">
    <location>
        <position position="105"/>
    </location>
    <ligand>
        <name>Ca(2+)</name>
        <dbReference type="ChEBI" id="CHEBI:29108"/>
        <label>2</label>
    </ligand>
</feature>
<dbReference type="InterPro" id="IPR021190">
    <property type="entry name" value="Pept_M10A"/>
</dbReference>
<feature type="binding site" evidence="8">
    <location>
        <position position="123"/>
    </location>
    <ligand>
        <name>Ca(2+)</name>
        <dbReference type="ChEBI" id="CHEBI:29108"/>
        <label>3</label>
    </ligand>
</feature>
<dbReference type="EMBL" id="VXIV02002973">
    <property type="protein sequence ID" value="KAF6021719.1"/>
    <property type="molecule type" value="Genomic_DNA"/>
</dbReference>
<evidence type="ECO:0000256" key="6">
    <source>
        <dbReference type="ARBA" id="ARBA00023049"/>
    </source>
</evidence>
<feature type="signal peptide" evidence="9">
    <location>
        <begin position="1"/>
        <end position="20"/>
    </location>
</feature>
<evidence type="ECO:0000259" key="10">
    <source>
        <dbReference type="SMART" id="SM00235"/>
    </source>
</evidence>
<keyword evidence="5 8" id="KW-0862">Zinc</keyword>
<protein>
    <recommendedName>
        <fullName evidence="10">Peptidase metallopeptidase domain-containing protein</fullName>
    </recommendedName>
</protein>
<dbReference type="PANTHER" id="PTHR10201">
    <property type="entry name" value="MATRIX METALLOPROTEINASE"/>
    <property type="match status" value="1"/>
</dbReference>
<feature type="domain" description="Peptidase metallopeptidase" evidence="10">
    <location>
        <begin position="51"/>
        <end position="214"/>
    </location>
</feature>
<evidence type="ECO:0000256" key="1">
    <source>
        <dbReference type="ARBA" id="ARBA00010370"/>
    </source>
</evidence>
<organism evidence="11 12">
    <name type="scientific">Bugula neritina</name>
    <name type="common">Brown bryozoan</name>
    <name type="synonym">Sertularia neritina</name>
    <dbReference type="NCBI Taxonomy" id="10212"/>
    <lineage>
        <taxon>Eukaryota</taxon>
        <taxon>Metazoa</taxon>
        <taxon>Spiralia</taxon>
        <taxon>Lophotrochozoa</taxon>
        <taxon>Bryozoa</taxon>
        <taxon>Gymnolaemata</taxon>
        <taxon>Cheilostomatida</taxon>
        <taxon>Flustrina</taxon>
        <taxon>Buguloidea</taxon>
        <taxon>Bugulidae</taxon>
        <taxon>Bugula</taxon>
    </lineage>
</organism>
<feature type="chain" id="PRO_5029786405" description="Peptidase metallopeptidase domain-containing protein" evidence="9">
    <location>
        <begin position="21"/>
        <end position="221"/>
    </location>
</feature>
<keyword evidence="6" id="KW-0482">Metalloprotease</keyword>
<keyword evidence="9" id="KW-0732">Signal</keyword>
<dbReference type="PANTHER" id="PTHR10201:SF323">
    <property type="entry name" value="MATRIX METALLOPROTEINASE-21"/>
    <property type="match status" value="1"/>
</dbReference>
<dbReference type="Gene3D" id="3.40.390.10">
    <property type="entry name" value="Collagenase (Catalytic Domain)"/>
    <property type="match status" value="1"/>
</dbReference>
<dbReference type="InterPro" id="IPR001818">
    <property type="entry name" value="Pept_M10_metallopeptidase"/>
</dbReference>
<gene>
    <name evidence="11" type="ORF">EB796_019971</name>
</gene>
<evidence type="ECO:0000256" key="5">
    <source>
        <dbReference type="ARBA" id="ARBA00022833"/>
    </source>
</evidence>
<evidence type="ECO:0000313" key="11">
    <source>
        <dbReference type="EMBL" id="KAF6021719.1"/>
    </source>
</evidence>
<evidence type="ECO:0000256" key="8">
    <source>
        <dbReference type="PIRSR" id="PIRSR621190-2"/>
    </source>
</evidence>
<proteinExistence type="inferred from homology"/>
<keyword evidence="3 8" id="KW-0479">Metal-binding</keyword>
<dbReference type="PRINTS" id="PR00138">
    <property type="entry name" value="MATRIXIN"/>
</dbReference>
<feature type="active site" evidence="7">
    <location>
        <position position="171"/>
    </location>
</feature>
<accession>A0A7J7J656</accession>
<keyword evidence="12" id="KW-1185">Reference proteome</keyword>
<feature type="binding site" evidence="8">
    <location>
        <position position="170"/>
    </location>
    <ligand>
        <name>Zn(2+)</name>
        <dbReference type="ChEBI" id="CHEBI:29105"/>
        <label>2</label>
        <note>catalytic</note>
    </ligand>
</feature>
<evidence type="ECO:0000256" key="3">
    <source>
        <dbReference type="ARBA" id="ARBA00022723"/>
    </source>
</evidence>
<feature type="binding site" evidence="8">
    <location>
        <position position="188"/>
    </location>
    <ligand>
        <name>Zn(2+)</name>
        <dbReference type="ChEBI" id="CHEBI:29105"/>
        <label>2</label>
        <note>catalytic</note>
    </ligand>
</feature>
<dbReference type="GO" id="GO:0006508">
    <property type="term" value="P:proteolysis"/>
    <property type="evidence" value="ECO:0007669"/>
    <property type="project" value="UniProtKB-KW"/>
</dbReference>
<reference evidence="11" key="1">
    <citation type="submission" date="2020-06" db="EMBL/GenBank/DDBJ databases">
        <title>Draft genome of Bugula neritina, a colonial animal packing powerful symbionts and potential medicines.</title>
        <authorList>
            <person name="Rayko M."/>
        </authorList>
    </citation>
    <scope>NUCLEOTIDE SEQUENCE [LARGE SCALE GENOMIC DNA]</scope>
    <source>
        <strain evidence="11">Kwan_BN1</strain>
    </source>
</reference>